<sequence length="252" mass="28969">MFVLLLVSLLLIGSSHTLQCVTNCTIGEFNFYQPLQFNDKLYEQRISASRCSVDLDFNYYTHTYSAIFEHNTASRDFIYINSRSYLSYNVRYPYSKDANCALSYAQNRVNEMSDRAYNVTRIYDQLEPLIVNSSKSDSIQCYNIKNAIVQCAPTEVCNLDYDQRASKMRTRGCKYFSLPTVMVYNSETYSSFEIACNRSLCNDDVTLSKIKTIFADNRLTDANGRLIAAGTKKIASVVLLIFILMSKFIFYF</sequence>
<accession>A0A813MNA3</accession>
<comment type="caution">
    <text evidence="3">The sequence shown here is derived from an EMBL/GenBank/DDBJ whole genome shotgun (WGS) entry which is preliminary data.</text>
</comment>
<dbReference type="AlphaFoldDB" id="A0A813MNA3"/>
<evidence type="ECO:0000313" key="4">
    <source>
        <dbReference type="Proteomes" id="UP000663860"/>
    </source>
</evidence>
<keyword evidence="1" id="KW-0472">Membrane</keyword>
<feature type="transmembrane region" description="Helical" evidence="1">
    <location>
        <begin position="234"/>
        <end position="251"/>
    </location>
</feature>
<proteinExistence type="predicted"/>
<keyword evidence="1" id="KW-1133">Transmembrane helix</keyword>
<organism evidence="3 4">
    <name type="scientific">Adineta steineri</name>
    <dbReference type="NCBI Taxonomy" id="433720"/>
    <lineage>
        <taxon>Eukaryota</taxon>
        <taxon>Metazoa</taxon>
        <taxon>Spiralia</taxon>
        <taxon>Gnathifera</taxon>
        <taxon>Rotifera</taxon>
        <taxon>Eurotatoria</taxon>
        <taxon>Bdelloidea</taxon>
        <taxon>Adinetida</taxon>
        <taxon>Adinetidae</taxon>
        <taxon>Adineta</taxon>
    </lineage>
</organism>
<dbReference type="Proteomes" id="UP000663860">
    <property type="component" value="Unassembled WGS sequence"/>
</dbReference>
<gene>
    <name evidence="3" type="ORF">IZO911_LOCUS2189</name>
</gene>
<keyword evidence="2" id="KW-0732">Signal</keyword>
<name>A0A813MNA3_9BILA</name>
<dbReference type="EMBL" id="CAJNOE010000010">
    <property type="protein sequence ID" value="CAF0723686.1"/>
    <property type="molecule type" value="Genomic_DNA"/>
</dbReference>
<feature type="chain" id="PRO_5032856959" evidence="2">
    <location>
        <begin position="18"/>
        <end position="252"/>
    </location>
</feature>
<evidence type="ECO:0000256" key="2">
    <source>
        <dbReference type="SAM" id="SignalP"/>
    </source>
</evidence>
<feature type="signal peptide" evidence="2">
    <location>
        <begin position="1"/>
        <end position="17"/>
    </location>
</feature>
<protein>
    <submittedName>
        <fullName evidence="3">Uncharacterized protein</fullName>
    </submittedName>
</protein>
<reference evidence="3" key="1">
    <citation type="submission" date="2021-02" db="EMBL/GenBank/DDBJ databases">
        <authorList>
            <person name="Nowell W R."/>
        </authorList>
    </citation>
    <scope>NUCLEOTIDE SEQUENCE</scope>
</reference>
<evidence type="ECO:0000313" key="3">
    <source>
        <dbReference type="EMBL" id="CAF0723686.1"/>
    </source>
</evidence>
<evidence type="ECO:0000256" key="1">
    <source>
        <dbReference type="SAM" id="Phobius"/>
    </source>
</evidence>
<keyword evidence="1" id="KW-0812">Transmembrane</keyword>